<organism evidence="2 3">
    <name type="scientific">Pristionchus mayeri</name>
    <dbReference type="NCBI Taxonomy" id="1317129"/>
    <lineage>
        <taxon>Eukaryota</taxon>
        <taxon>Metazoa</taxon>
        <taxon>Ecdysozoa</taxon>
        <taxon>Nematoda</taxon>
        <taxon>Chromadorea</taxon>
        <taxon>Rhabditida</taxon>
        <taxon>Rhabditina</taxon>
        <taxon>Diplogasteromorpha</taxon>
        <taxon>Diplogasteroidea</taxon>
        <taxon>Neodiplogasteridae</taxon>
        <taxon>Pristionchus</taxon>
    </lineage>
</organism>
<comment type="caution">
    <text evidence="2">The sequence shown here is derived from an EMBL/GenBank/DDBJ whole genome shotgun (WGS) entry which is preliminary data.</text>
</comment>
<name>A0AAN4Z700_9BILA</name>
<dbReference type="EMBL" id="BTRK01000002">
    <property type="protein sequence ID" value="GMR35558.1"/>
    <property type="molecule type" value="Genomic_DNA"/>
</dbReference>
<accession>A0AAN4Z700</accession>
<proteinExistence type="predicted"/>
<protein>
    <submittedName>
        <fullName evidence="2">Uncharacterized protein</fullName>
    </submittedName>
</protein>
<keyword evidence="3" id="KW-1185">Reference proteome</keyword>
<reference evidence="3" key="1">
    <citation type="submission" date="2022-10" db="EMBL/GenBank/DDBJ databases">
        <title>Genome assembly of Pristionchus species.</title>
        <authorList>
            <person name="Yoshida K."/>
            <person name="Sommer R.J."/>
        </authorList>
    </citation>
    <scope>NUCLEOTIDE SEQUENCE [LARGE SCALE GENOMIC DNA]</scope>
    <source>
        <strain evidence="3">RS5460</strain>
    </source>
</reference>
<evidence type="ECO:0000256" key="1">
    <source>
        <dbReference type="SAM" id="MobiDB-lite"/>
    </source>
</evidence>
<feature type="compositionally biased region" description="Basic and acidic residues" evidence="1">
    <location>
        <begin position="34"/>
        <end position="71"/>
    </location>
</feature>
<sequence length="147" mass="17539">MVCFIDPVSLLERKKVKKIVKREERKKERRKERVRKEKEKHGSKKEQKAKTDEVRKEKEKRVEGGEKKGNKDEDEEKTVKKERRRMELTIQLEVDSHLGFTENRRGCLVYRMPPSTTTVDGKKKVIEVIRRERTESEKAVDEIVIHV</sequence>
<feature type="region of interest" description="Disordered" evidence="1">
    <location>
        <begin position="16"/>
        <end position="81"/>
    </location>
</feature>
<gene>
    <name evidence="2" type="ORF">PMAYCL1PPCAC_05753</name>
</gene>
<dbReference type="AlphaFoldDB" id="A0AAN4Z700"/>
<evidence type="ECO:0000313" key="3">
    <source>
        <dbReference type="Proteomes" id="UP001328107"/>
    </source>
</evidence>
<dbReference type="Proteomes" id="UP001328107">
    <property type="component" value="Unassembled WGS sequence"/>
</dbReference>
<evidence type="ECO:0000313" key="2">
    <source>
        <dbReference type="EMBL" id="GMR35558.1"/>
    </source>
</evidence>